<proteinExistence type="predicted"/>
<evidence type="ECO:0000313" key="2">
    <source>
        <dbReference type="EMBL" id="CAB04869.2"/>
    </source>
</evidence>
<dbReference type="UCSC" id="T27C5.8">
    <property type="organism name" value="c. elegans"/>
</dbReference>
<keyword evidence="1" id="KW-1133">Transmembrane helix</keyword>
<dbReference type="eggNOG" id="ENOG502TIYW">
    <property type="taxonomic scope" value="Eukaryota"/>
</dbReference>
<feature type="transmembrane region" description="Helical" evidence="1">
    <location>
        <begin position="7"/>
        <end position="29"/>
    </location>
</feature>
<evidence type="ECO:0000313" key="4">
    <source>
        <dbReference type="WormBase" id="T27C5.8"/>
    </source>
</evidence>
<dbReference type="GeneID" id="188987"/>
<dbReference type="PANTHER" id="PTHR34151">
    <property type="entry name" value="PROTEIN CBG24195"/>
    <property type="match status" value="1"/>
</dbReference>
<gene>
    <name evidence="2 4" type="primary">clc-21</name>
    <name evidence="2" type="ORF">CELE_T27C5.8</name>
    <name evidence="4" type="ORF">T27C5.8</name>
</gene>
<dbReference type="RefSeq" id="NP_507407.2">
    <property type="nucleotide sequence ID" value="NM_075006.3"/>
</dbReference>
<dbReference type="KEGG" id="cel:CELE_T27C5.8"/>
<dbReference type="STRING" id="6239.T27C5.8.1"/>
<dbReference type="CTD" id="188987"/>
<feature type="transmembrane region" description="Helical" evidence="1">
    <location>
        <begin position="94"/>
        <end position="114"/>
    </location>
</feature>
<evidence type="ECO:0000256" key="1">
    <source>
        <dbReference type="SAM" id="Phobius"/>
    </source>
</evidence>
<dbReference type="Proteomes" id="UP000001940">
    <property type="component" value="Chromosome V"/>
</dbReference>
<dbReference type="FunCoup" id="O45852">
    <property type="interactions" value="248"/>
</dbReference>
<evidence type="ECO:0000313" key="3">
    <source>
        <dbReference type="Proteomes" id="UP000001940"/>
    </source>
</evidence>
<accession>O45852</accession>
<dbReference type="AlphaFoldDB" id="O45852"/>
<protein>
    <submittedName>
        <fullName evidence="2">CLaudin-like in Caenorhabditis</fullName>
    </submittedName>
</protein>
<dbReference type="AGR" id="WB:WBGene00012081"/>
<sequence length="170" mass="18437">MATAKRLFFTVVTIDAMTCNFFGVLSIAWVTDWSGSIGLFPLWVVTIGWYVAASLVMEVSLLCTVLVLIQLIVTSNTIRRNGYSPTQRGKFISIAVLSLFITVLTVVGVTLIGVNLPHMNRKYNDNATLGYSAWISVAGAVFYLVVAGLSISYACVECSSTKSHEPSSII</sequence>
<dbReference type="InterPro" id="IPR009545">
    <property type="entry name" value="Claudin-like"/>
</dbReference>
<dbReference type="Bgee" id="WBGene00012081">
    <property type="expression patterns" value="Expressed in larva"/>
</dbReference>
<dbReference type="PANTHER" id="PTHR34151:SF1">
    <property type="entry name" value="CASP-LIKE PROTEIN-RELATED"/>
    <property type="match status" value="1"/>
</dbReference>
<dbReference type="EMBL" id="BX284605">
    <property type="protein sequence ID" value="CAB04869.2"/>
    <property type="molecule type" value="Genomic_DNA"/>
</dbReference>
<dbReference type="Pfam" id="PF06653">
    <property type="entry name" value="Claudin_3"/>
    <property type="match status" value="1"/>
</dbReference>
<reference evidence="2 3" key="1">
    <citation type="journal article" date="1998" name="Science">
        <title>Genome sequence of the nematode C. elegans: a platform for investigating biology.</title>
        <authorList>
            <consortium name="The C. elegans sequencing consortium"/>
            <person name="Sulson J.E."/>
            <person name="Waterston R."/>
        </authorList>
    </citation>
    <scope>NUCLEOTIDE SEQUENCE [LARGE SCALE GENOMIC DNA]</scope>
    <source>
        <strain evidence="2 3">Bristol N2</strain>
    </source>
</reference>
<dbReference type="SMR" id="O45852"/>
<feature type="transmembrane region" description="Helical" evidence="1">
    <location>
        <begin position="134"/>
        <end position="156"/>
    </location>
</feature>
<keyword evidence="3" id="KW-1185">Reference proteome</keyword>
<dbReference type="HOGENOM" id="CLU_119689_0_0_1"/>
<feature type="transmembrane region" description="Helical" evidence="1">
    <location>
        <begin position="49"/>
        <end position="73"/>
    </location>
</feature>
<dbReference type="InParanoid" id="O45852"/>
<organism evidence="2 3">
    <name type="scientific">Caenorhabditis elegans</name>
    <dbReference type="NCBI Taxonomy" id="6239"/>
    <lineage>
        <taxon>Eukaryota</taxon>
        <taxon>Metazoa</taxon>
        <taxon>Ecdysozoa</taxon>
        <taxon>Nematoda</taxon>
        <taxon>Chromadorea</taxon>
        <taxon>Rhabditida</taxon>
        <taxon>Rhabditina</taxon>
        <taxon>Rhabditomorpha</taxon>
        <taxon>Rhabditoidea</taxon>
        <taxon>Rhabditidae</taxon>
        <taxon>Peloderinae</taxon>
        <taxon>Caenorhabditis</taxon>
    </lineage>
</organism>
<name>O45852_CAEEL</name>
<dbReference type="PaxDb" id="6239-T27C5.8"/>
<keyword evidence="1" id="KW-0812">Transmembrane</keyword>
<dbReference type="WormBase" id="T27C5.8">
    <property type="protein sequence ID" value="CE45242"/>
    <property type="gene ID" value="WBGene00012081"/>
    <property type="gene designation" value="clc-21"/>
</dbReference>
<keyword evidence="1" id="KW-0472">Membrane</keyword>
<dbReference type="PhylomeDB" id="O45852"/>